<dbReference type="AlphaFoldDB" id="A0A444WPM9"/>
<dbReference type="InterPro" id="IPR036691">
    <property type="entry name" value="Endo/exonu/phosph_ase_sf"/>
</dbReference>
<gene>
    <name evidence="1" type="ORF">Ahy_Scaffold6g108098</name>
</gene>
<protein>
    <recommendedName>
        <fullName evidence="3">Endonuclease/exonuclease/phosphatase domain-containing protein</fullName>
    </recommendedName>
</protein>
<organism evidence="1 2">
    <name type="scientific">Arachis hypogaea</name>
    <name type="common">Peanut</name>
    <dbReference type="NCBI Taxonomy" id="3818"/>
    <lineage>
        <taxon>Eukaryota</taxon>
        <taxon>Viridiplantae</taxon>
        <taxon>Streptophyta</taxon>
        <taxon>Embryophyta</taxon>
        <taxon>Tracheophyta</taxon>
        <taxon>Spermatophyta</taxon>
        <taxon>Magnoliopsida</taxon>
        <taxon>eudicotyledons</taxon>
        <taxon>Gunneridae</taxon>
        <taxon>Pentapetalae</taxon>
        <taxon>rosids</taxon>
        <taxon>fabids</taxon>
        <taxon>Fabales</taxon>
        <taxon>Fabaceae</taxon>
        <taxon>Papilionoideae</taxon>
        <taxon>50 kb inversion clade</taxon>
        <taxon>dalbergioids sensu lato</taxon>
        <taxon>Dalbergieae</taxon>
        <taxon>Pterocarpus clade</taxon>
        <taxon>Arachis</taxon>
    </lineage>
</organism>
<proteinExistence type="predicted"/>
<accession>A0A444WPM9</accession>
<dbReference type="Gene3D" id="3.60.10.10">
    <property type="entry name" value="Endonuclease/exonuclease/phosphatase"/>
    <property type="match status" value="1"/>
</dbReference>
<evidence type="ECO:0008006" key="3">
    <source>
        <dbReference type="Google" id="ProtNLM"/>
    </source>
</evidence>
<name>A0A444WPM9_ARAHY</name>
<dbReference type="EMBL" id="SDMP01000026">
    <property type="protein sequence ID" value="RYQ79361.1"/>
    <property type="molecule type" value="Genomic_DNA"/>
</dbReference>
<sequence length="117" mass="14105">MNRIRIRLNFDNMFCHGVFVYGNSIFQKRKKLWQELTVSNRSREEPQAYLGDFNDILSQDEKQGIHPQPRIYLDTFRRFVDDNGLMDVDLKGSKYTWFSNPRNNFITRERLDRVLVN</sequence>
<reference evidence="1 2" key="1">
    <citation type="submission" date="2019-01" db="EMBL/GenBank/DDBJ databases">
        <title>Sequencing of cultivated peanut Arachis hypogaea provides insights into genome evolution and oil improvement.</title>
        <authorList>
            <person name="Chen X."/>
        </authorList>
    </citation>
    <scope>NUCLEOTIDE SEQUENCE [LARGE SCALE GENOMIC DNA]</scope>
    <source>
        <strain evidence="2">cv. Fuhuasheng</strain>
        <tissue evidence="1">Leaves</tissue>
    </source>
</reference>
<evidence type="ECO:0000313" key="1">
    <source>
        <dbReference type="EMBL" id="RYQ79361.1"/>
    </source>
</evidence>
<keyword evidence="2" id="KW-1185">Reference proteome</keyword>
<evidence type="ECO:0000313" key="2">
    <source>
        <dbReference type="Proteomes" id="UP000289738"/>
    </source>
</evidence>
<dbReference type="Proteomes" id="UP000289738">
    <property type="component" value="Unassembled WGS sequence"/>
</dbReference>
<dbReference type="SUPFAM" id="SSF56219">
    <property type="entry name" value="DNase I-like"/>
    <property type="match status" value="1"/>
</dbReference>
<dbReference type="PANTHER" id="PTHR33710:SF71">
    <property type="entry name" value="ENDONUCLEASE_EXONUCLEASE_PHOSPHATASE DOMAIN-CONTAINING PROTEIN"/>
    <property type="match status" value="1"/>
</dbReference>
<comment type="caution">
    <text evidence="1">The sequence shown here is derived from an EMBL/GenBank/DDBJ whole genome shotgun (WGS) entry which is preliminary data.</text>
</comment>
<dbReference type="PANTHER" id="PTHR33710">
    <property type="entry name" value="BNAC02G09200D PROTEIN"/>
    <property type="match status" value="1"/>
</dbReference>